<dbReference type="KEGG" id="bcad:DBX24_04450"/>
<dbReference type="AlphaFoldDB" id="A0A6P1QUM8"/>
<evidence type="ECO:0000313" key="1">
    <source>
        <dbReference type="EMBL" id="QHN65198.1"/>
    </source>
</evidence>
<keyword evidence="2" id="KW-1185">Reference proteome</keyword>
<dbReference type="Proteomes" id="UP000464318">
    <property type="component" value="Chromosome"/>
</dbReference>
<dbReference type="EMBL" id="CP029149">
    <property type="protein sequence ID" value="QHN65198.1"/>
    <property type="molecule type" value="Genomic_DNA"/>
</dbReference>
<dbReference type="OrthoDB" id="9814400at2"/>
<dbReference type="Gene3D" id="1.10.10.10">
    <property type="entry name" value="Winged helix-like DNA-binding domain superfamily/Winged helix DNA-binding domain"/>
    <property type="match status" value="1"/>
</dbReference>
<sequence length="49" mass="5380">MGNLTTSKYAKITKTSPDTALRDINDLLQKGVLKKSESGGRSTHYILNN</sequence>
<organism evidence="1 2">
    <name type="scientific">Bergeyella cardium</name>
    <dbReference type="NCBI Taxonomy" id="1585976"/>
    <lineage>
        <taxon>Bacteria</taxon>
        <taxon>Pseudomonadati</taxon>
        <taxon>Bacteroidota</taxon>
        <taxon>Flavobacteriia</taxon>
        <taxon>Flavobacteriales</taxon>
        <taxon>Weeksellaceae</taxon>
        <taxon>Bergeyella</taxon>
    </lineage>
</organism>
<gene>
    <name evidence="1" type="ORF">DBX24_04450</name>
</gene>
<accession>A0A6P1QUM8</accession>
<protein>
    <submittedName>
        <fullName evidence="1">Cell filamentation protein Fic</fullName>
    </submittedName>
</protein>
<evidence type="ECO:0000313" key="2">
    <source>
        <dbReference type="Proteomes" id="UP000464318"/>
    </source>
</evidence>
<dbReference type="InterPro" id="IPR036388">
    <property type="entry name" value="WH-like_DNA-bd_sf"/>
</dbReference>
<proteinExistence type="predicted"/>
<name>A0A6P1QUM8_9FLAO</name>
<reference evidence="1 2" key="1">
    <citation type="submission" date="2018-04" db="EMBL/GenBank/DDBJ databases">
        <title>Characteristic and Complete Genome Sequencing of A Novel Member of Infective Endocarditis Causative Bacteria: Bergeyella cardium QL-PH.</title>
        <authorList>
            <person name="Pan H."/>
            <person name="Sun E."/>
            <person name="Zhang Y."/>
        </authorList>
    </citation>
    <scope>NUCLEOTIDE SEQUENCE [LARGE SCALE GENOMIC DNA]</scope>
    <source>
        <strain evidence="1 2">HPQL</strain>
    </source>
</reference>